<protein>
    <submittedName>
        <fullName evidence="2">Uncharacterized protein</fullName>
    </submittedName>
</protein>
<accession>A0A821H5I4</accession>
<reference evidence="2" key="1">
    <citation type="submission" date="2021-02" db="EMBL/GenBank/DDBJ databases">
        <authorList>
            <person name="Nowell W R."/>
        </authorList>
    </citation>
    <scope>NUCLEOTIDE SEQUENCE</scope>
</reference>
<dbReference type="AlphaFoldDB" id="A0A821H5I4"/>
<dbReference type="EMBL" id="CAJOBG010095041">
    <property type="protein sequence ID" value="CAF4679690.1"/>
    <property type="molecule type" value="Genomic_DNA"/>
</dbReference>
<gene>
    <name evidence="2" type="ORF">OVN521_LOCUS47684</name>
</gene>
<name>A0A821H5I4_9BILA</name>
<feature type="compositionally biased region" description="Polar residues" evidence="1">
    <location>
        <begin position="59"/>
        <end position="69"/>
    </location>
</feature>
<sequence>NNDSIRRYFERLTLLETIYEKLNIESNKTPIESMNHPKILAQENVTELSLSSPTITQTIRPNEKQTGTTLDRRNYTRPYSS</sequence>
<evidence type="ECO:0000313" key="3">
    <source>
        <dbReference type="Proteomes" id="UP000663866"/>
    </source>
</evidence>
<dbReference type="Proteomes" id="UP000663866">
    <property type="component" value="Unassembled WGS sequence"/>
</dbReference>
<comment type="caution">
    <text evidence="2">The sequence shown here is derived from an EMBL/GenBank/DDBJ whole genome shotgun (WGS) entry which is preliminary data.</text>
</comment>
<feature type="region of interest" description="Disordered" evidence="1">
    <location>
        <begin position="59"/>
        <end position="81"/>
    </location>
</feature>
<keyword evidence="3" id="KW-1185">Reference proteome</keyword>
<evidence type="ECO:0000256" key="1">
    <source>
        <dbReference type="SAM" id="MobiDB-lite"/>
    </source>
</evidence>
<feature type="non-terminal residue" evidence="2">
    <location>
        <position position="81"/>
    </location>
</feature>
<organism evidence="2 3">
    <name type="scientific">Rotaria magnacalcarata</name>
    <dbReference type="NCBI Taxonomy" id="392030"/>
    <lineage>
        <taxon>Eukaryota</taxon>
        <taxon>Metazoa</taxon>
        <taxon>Spiralia</taxon>
        <taxon>Gnathifera</taxon>
        <taxon>Rotifera</taxon>
        <taxon>Eurotatoria</taxon>
        <taxon>Bdelloidea</taxon>
        <taxon>Philodinida</taxon>
        <taxon>Philodinidae</taxon>
        <taxon>Rotaria</taxon>
    </lineage>
</organism>
<proteinExistence type="predicted"/>
<feature type="non-terminal residue" evidence="2">
    <location>
        <position position="1"/>
    </location>
</feature>
<evidence type="ECO:0000313" key="2">
    <source>
        <dbReference type="EMBL" id="CAF4679690.1"/>
    </source>
</evidence>